<accession>A0A812NMT0</accession>
<dbReference type="Pfam" id="PF01885">
    <property type="entry name" value="PTS_2-RNA"/>
    <property type="match status" value="1"/>
</dbReference>
<organism evidence="2 3">
    <name type="scientific">Symbiodinium pilosum</name>
    <name type="common">Dinoflagellate</name>
    <dbReference type="NCBI Taxonomy" id="2952"/>
    <lineage>
        <taxon>Eukaryota</taxon>
        <taxon>Sar</taxon>
        <taxon>Alveolata</taxon>
        <taxon>Dinophyceae</taxon>
        <taxon>Suessiales</taxon>
        <taxon>Symbiodiniaceae</taxon>
        <taxon>Symbiodinium</taxon>
    </lineage>
</organism>
<dbReference type="Proteomes" id="UP000649617">
    <property type="component" value="Unassembled WGS sequence"/>
</dbReference>
<keyword evidence="3" id="KW-1185">Reference proteome</keyword>
<proteinExistence type="predicted"/>
<reference evidence="2" key="1">
    <citation type="submission" date="2021-02" db="EMBL/GenBank/DDBJ databases">
        <authorList>
            <person name="Dougan E. K."/>
            <person name="Rhodes N."/>
            <person name="Thang M."/>
            <person name="Chan C."/>
        </authorList>
    </citation>
    <scope>NUCLEOTIDE SEQUENCE</scope>
</reference>
<feature type="region of interest" description="Disordered" evidence="1">
    <location>
        <begin position="231"/>
        <end position="256"/>
    </location>
</feature>
<evidence type="ECO:0000256" key="1">
    <source>
        <dbReference type="SAM" id="MobiDB-lite"/>
    </source>
</evidence>
<name>A0A812NMT0_SYMPI</name>
<feature type="region of interest" description="Disordered" evidence="1">
    <location>
        <begin position="1187"/>
        <end position="1220"/>
    </location>
</feature>
<sequence length="1573" mass="175089">MNGFIGDSINDCQLWLFCDSDFAGEFDAKSTTGCALFLVGPNTYYPLNAFSKKQTSIAMSSTESEVVAANQGIRAQGLPSLSLWFFLWMGEAGGEAVPKAATQPGAAVARIDPELDEIRYGGKTSDGRSVADINGLHVSLPAKFKVRVMEDNQATITILLTGSSNTMRRTERTQKVSFAWLRQQFEFGNFLMLNADTQEQVADIFTKPFTDRLKWQHALRLIARNDAFHTSKVARGNPKPTENAATPAKESTPASEELANSLLKSKDFTYDALEKLLQPMFAEGKSTFRATQRRDKRSHNLVFGAFAHGPFCGITSRTLLYPICVQYINQFLGKHLPKTMTWSTFALPQQVRTMTHTDARNLAGSTNCAFSLGQSKGGGLYIEDEGGNRTIQTKQGKGVKVKLRDTCRKPICFSPKQYHAVQSWAGLRLSVVTEYLNVDARAKPLKAVRDKLALELLCHGGLAAERLGLEGEEFYEGIRRLYSQLPIQSLSASSFKDRIVPVPNLVALAELNDWGLGQLKNKVALRKEKALILVTDSTSALIYKDHGQIMPGDMSREVEMAAQSNHYRLFKHIAQEARRLVTEVSASNPECEIDIVCWWLGNEVCGDYGCLPPLEAMGTAWRPSALNSVEHVTARVRNGIEILAALAGMPQVSAVCIHSNPASYIYNLRPECNVVMTQALNEADAKGLSTICIDSLAQFLVLQDGYHARDTYENRAHISRYLSNTLLLLDREVVASRLRPGVDALVHLFRHDDDSFKPSEETQRIGAEMTATIKRIQDEEEARIQARINARSSGQPVASGDLRWERADRSIPTAHWKVEQRRAEIERDMKRDLAVGDLEFDAPFILPDTDLALDIIEALREVEPEAEPAAPREGSPPIWTVLVRARILMEEMYGAPLPEDEITLRAARETFHFRGGEFVLRDMPQGTLKKPRKRLWFHRGDLLFFTGLVRGNFTRDFPKIKHDEGLWASVEKCLDVFNKARKRHWGVRQVIQMVAEDKKGRMEMRGIDIQRKDIVDQAYFPVIIRATQGHNASIAKNPGTDFALASSYYSILDKTEANSAATREGVPVVCLEDAPKILYHRTTRDSFQSILQGGLVAGSQGSGRVHNYFATCPVTSEEYRSGVWAYAPIEIKWDTEKLLRSGCLLFTTRSEGVLCREPCAPAAIISIIDTVKEEVLYSLHLDDAPEIPSGSAGSESASRKPQLPARESLSSTDAPMAEPDDEYVEVEIEPEEHMEGPVGEVPQPMTPPSTHMTVDDAAAGVHEAANPFTMAGPATFPCQTCQAVCFVGQHHCLRCRHRLSEACGEDRRFIQAAQRRNRILDRLATDEERGQMSYEAHTIRNAKDKVQRALKIKGTNYRNLADRFDKDPTFAAWQAENGLTRMDMRRLQAYATGFLPAPGRTRQQVILGTGSQANFRASKSEVNAKLVIYDGVGLEELQALGLADQQMRVNMGVGWHGTFMDVATFAGLALGNEDARKVLTFNGLVNLQATNLESLKTEINELTVGNHEAAKAKVRSDQPARAKQSAISKAKSKAGPSAVRPQWSEEDWNNRNHGGYHGRTWYSAAEWRRYWGH</sequence>
<dbReference type="InterPro" id="IPR002745">
    <property type="entry name" value="Ptrans_KptA/Tpt1"/>
</dbReference>
<dbReference type="CDD" id="cd09272">
    <property type="entry name" value="RNase_HI_RT_Ty1"/>
    <property type="match status" value="1"/>
</dbReference>
<dbReference type="GO" id="GO:0016740">
    <property type="term" value="F:transferase activity"/>
    <property type="evidence" value="ECO:0007669"/>
    <property type="project" value="InterPro"/>
</dbReference>
<feature type="compositionally biased region" description="Low complexity" evidence="1">
    <location>
        <begin position="1521"/>
        <end position="1538"/>
    </location>
</feature>
<gene>
    <name evidence="2" type="primary">GIP</name>
    <name evidence="2" type="ORF">SPIL2461_LOCUS7331</name>
</gene>
<dbReference type="SUPFAM" id="SSF56399">
    <property type="entry name" value="ADP-ribosylation"/>
    <property type="match status" value="1"/>
</dbReference>
<evidence type="ECO:0000313" key="3">
    <source>
        <dbReference type="Proteomes" id="UP000649617"/>
    </source>
</evidence>
<protein>
    <submittedName>
        <fullName evidence="2">GIP protein</fullName>
    </submittedName>
</protein>
<dbReference type="EMBL" id="CAJNIZ010011362">
    <property type="protein sequence ID" value="CAE7318461.1"/>
    <property type="molecule type" value="Genomic_DNA"/>
</dbReference>
<dbReference type="OrthoDB" id="437486at2759"/>
<feature type="region of interest" description="Disordered" evidence="1">
    <location>
        <begin position="1513"/>
        <end position="1555"/>
    </location>
</feature>
<comment type="caution">
    <text evidence="2">The sequence shown here is derived from an EMBL/GenBank/DDBJ whole genome shotgun (WGS) entry which is preliminary data.</text>
</comment>
<evidence type="ECO:0000313" key="2">
    <source>
        <dbReference type="EMBL" id="CAE7318461.1"/>
    </source>
</evidence>